<dbReference type="PROSITE" id="PS50280">
    <property type="entry name" value="SET"/>
    <property type="match status" value="1"/>
</dbReference>
<protein>
    <submittedName>
        <fullName evidence="7">SET domain-containing protein</fullName>
    </submittedName>
</protein>
<dbReference type="PANTHER" id="PTHR12197">
    <property type="entry name" value="HISTONE-LYSINE N-METHYLTRANSFERASE SMYD"/>
    <property type="match status" value="1"/>
</dbReference>
<dbReference type="SMART" id="SM00317">
    <property type="entry name" value="SET"/>
    <property type="match status" value="1"/>
</dbReference>
<dbReference type="CDD" id="cd20071">
    <property type="entry name" value="SET_SMYD"/>
    <property type="match status" value="1"/>
</dbReference>
<evidence type="ECO:0000256" key="3">
    <source>
        <dbReference type="ARBA" id="ARBA00022833"/>
    </source>
</evidence>
<keyword evidence="1" id="KW-0479">Metal-binding</keyword>
<keyword evidence="2 4" id="KW-0863">Zinc-finger</keyword>
<evidence type="ECO:0000259" key="6">
    <source>
        <dbReference type="PROSITE" id="PS50865"/>
    </source>
</evidence>
<organism evidence="7 8">
    <name type="scientific">Apiospora rasikravindrae</name>
    <dbReference type="NCBI Taxonomy" id="990691"/>
    <lineage>
        <taxon>Eukaryota</taxon>
        <taxon>Fungi</taxon>
        <taxon>Dikarya</taxon>
        <taxon>Ascomycota</taxon>
        <taxon>Pezizomycotina</taxon>
        <taxon>Sordariomycetes</taxon>
        <taxon>Xylariomycetidae</taxon>
        <taxon>Amphisphaeriales</taxon>
        <taxon>Apiosporaceae</taxon>
        <taxon>Apiospora</taxon>
    </lineage>
</organism>
<evidence type="ECO:0000313" key="8">
    <source>
        <dbReference type="Proteomes" id="UP001444661"/>
    </source>
</evidence>
<dbReference type="Pfam" id="PF00856">
    <property type="entry name" value="SET"/>
    <property type="match status" value="1"/>
</dbReference>
<name>A0ABR1U8E7_9PEZI</name>
<dbReference type="SUPFAM" id="SSF82199">
    <property type="entry name" value="SET domain"/>
    <property type="match status" value="1"/>
</dbReference>
<dbReference type="InterPro" id="IPR001214">
    <property type="entry name" value="SET_dom"/>
</dbReference>
<feature type="domain" description="MYND-type" evidence="6">
    <location>
        <begin position="54"/>
        <end position="112"/>
    </location>
</feature>
<dbReference type="PROSITE" id="PS50865">
    <property type="entry name" value="ZF_MYND_2"/>
    <property type="match status" value="1"/>
</dbReference>
<dbReference type="Gene3D" id="2.170.270.10">
    <property type="entry name" value="SET domain"/>
    <property type="match status" value="1"/>
</dbReference>
<comment type="caution">
    <text evidence="7">The sequence shown here is derived from an EMBL/GenBank/DDBJ whole genome shotgun (WGS) entry which is preliminary data.</text>
</comment>
<evidence type="ECO:0000259" key="5">
    <source>
        <dbReference type="PROSITE" id="PS50280"/>
    </source>
</evidence>
<dbReference type="PANTHER" id="PTHR12197:SF251">
    <property type="entry name" value="EG:BACR7C10.4 PROTEIN"/>
    <property type="match status" value="1"/>
</dbReference>
<gene>
    <name evidence="7" type="ORF">PG993_000395</name>
</gene>
<accession>A0ABR1U8E7</accession>
<feature type="domain" description="SET" evidence="5">
    <location>
        <begin position="6"/>
        <end position="276"/>
    </location>
</feature>
<reference evidence="7 8" key="1">
    <citation type="submission" date="2023-01" db="EMBL/GenBank/DDBJ databases">
        <title>Analysis of 21 Apiospora genomes using comparative genomics revels a genus with tremendous synthesis potential of carbohydrate active enzymes and secondary metabolites.</title>
        <authorList>
            <person name="Sorensen T."/>
        </authorList>
    </citation>
    <scope>NUCLEOTIDE SEQUENCE [LARGE SCALE GENOMIC DNA]</scope>
    <source>
        <strain evidence="7 8">CBS 33761</strain>
    </source>
</reference>
<dbReference type="InterPro" id="IPR050869">
    <property type="entry name" value="H3K4_H4K5_MeTrfase"/>
</dbReference>
<evidence type="ECO:0000256" key="1">
    <source>
        <dbReference type="ARBA" id="ARBA00022723"/>
    </source>
</evidence>
<dbReference type="Pfam" id="PF01753">
    <property type="entry name" value="zf-MYND"/>
    <property type="match status" value="1"/>
</dbReference>
<dbReference type="InterPro" id="IPR046341">
    <property type="entry name" value="SET_dom_sf"/>
</dbReference>
<proteinExistence type="predicted"/>
<keyword evidence="8" id="KW-1185">Reference proteome</keyword>
<keyword evidence="3" id="KW-0862">Zinc</keyword>
<dbReference type="EMBL" id="JAQQWK010000001">
    <property type="protein sequence ID" value="KAK8055168.1"/>
    <property type="molecule type" value="Genomic_DNA"/>
</dbReference>
<evidence type="ECO:0000256" key="4">
    <source>
        <dbReference type="PROSITE-ProRule" id="PRU00134"/>
    </source>
</evidence>
<sequence>MATPSGTVKIAPSGIAGAGRGLFACQKFEPGDVVASVDRPFVAELEMDRMEDTCAWCFQRGETDPDARAKAAMMGMPAGFIETKACAGCHRASYCSKTCQSRAWKREHKYECGVIAPPRPELPESVRAAIKLLGRLKAADPKGAEHKKLLDLLMEFRPAGADTSLLETFKEQDKQKFDDFNMLAWAAWSYCGKPGNYGAVDSRAGATGFVFNILCNSFTLASPVDGVKFGIGFDNTICAANHSCDPNVVMTFLQPKVELRALRPIKSGEEIFVKYVDVTNPIGVRQAELKQTYFFDCKCPKCLKGTGAAEDRFAESPEELPSRYFAIADTLIKKYDAQLSHFLAAPVETATTAQKRVAAMEAEAFSISGTTLGGGESVENNEENARNALKMCLDSGMWSLGRQPVPQLCRQLFQMYLEGGSPYRAFRIGLKAYFEILPKVSPQEFYPDRIIDTWGLATVTNVLCGPAFAEIYGELQASGVDLRVVFIGLLFEVYDQLPRMYGLTSPFGKVMENTYKQIVAGMGMSEADLRDRVKQTWPSLETAARSIDLLKD</sequence>
<evidence type="ECO:0000256" key="2">
    <source>
        <dbReference type="ARBA" id="ARBA00022771"/>
    </source>
</evidence>
<dbReference type="Gene3D" id="6.10.140.2220">
    <property type="match status" value="1"/>
</dbReference>
<dbReference type="Gene3D" id="1.10.220.160">
    <property type="match status" value="1"/>
</dbReference>
<dbReference type="SUPFAM" id="SSF144232">
    <property type="entry name" value="HIT/MYND zinc finger-like"/>
    <property type="match status" value="1"/>
</dbReference>
<dbReference type="Proteomes" id="UP001444661">
    <property type="component" value="Unassembled WGS sequence"/>
</dbReference>
<dbReference type="InterPro" id="IPR002893">
    <property type="entry name" value="Znf_MYND"/>
</dbReference>
<evidence type="ECO:0000313" key="7">
    <source>
        <dbReference type="EMBL" id="KAK8055168.1"/>
    </source>
</evidence>